<gene>
    <name evidence="2" type="ORF">BJF96_g311</name>
</gene>
<evidence type="ECO:0000313" key="2">
    <source>
        <dbReference type="EMBL" id="PNH36736.1"/>
    </source>
</evidence>
<organism evidence="2 3">
    <name type="scientific">Verticillium dahliae</name>
    <name type="common">Verticillium wilt</name>
    <dbReference type="NCBI Taxonomy" id="27337"/>
    <lineage>
        <taxon>Eukaryota</taxon>
        <taxon>Fungi</taxon>
        <taxon>Dikarya</taxon>
        <taxon>Ascomycota</taxon>
        <taxon>Pezizomycotina</taxon>
        <taxon>Sordariomycetes</taxon>
        <taxon>Hypocreomycetidae</taxon>
        <taxon>Glomerellales</taxon>
        <taxon>Plectosphaerellaceae</taxon>
        <taxon>Verticillium</taxon>
    </lineage>
</organism>
<comment type="caution">
    <text evidence="2">The sequence shown here is derived from an EMBL/GenBank/DDBJ whole genome shotgun (WGS) entry which is preliminary data.</text>
</comment>
<proteinExistence type="predicted"/>
<feature type="region of interest" description="Disordered" evidence="1">
    <location>
        <begin position="15"/>
        <end position="41"/>
    </location>
</feature>
<accession>A0AA45AQU0</accession>
<evidence type="ECO:0000256" key="1">
    <source>
        <dbReference type="SAM" id="MobiDB-lite"/>
    </source>
</evidence>
<protein>
    <submittedName>
        <fullName evidence="2">Uncharacterized protein</fullName>
    </submittedName>
</protein>
<evidence type="ECO:0000313" key="3">
    <source>
        <dbReference type="Proteomes" id="UP000236305"/>
    </source>
</evidence>
<reference evidence="2 3" key="1">
    <citation type="submission" date="2017-12" db="EMBL/GenBank/DDBJ databases">
        <title>Comparative genomics yields insights into virulence evolution of Verticillium dahliae.</title>
        <authorList>
            <person name="Fan R."/>
            <person name="Armitage A.D."/>
            <person name="Cascant-Lopez E."/>
            <person name="Sobczyk M."/>
            <person name="Cockerton H.M."/>
            <person name="Harrison R.J."/>
        </authorList>
    </citation>
    <scope>NUCLEOTIDE SEQUENCE [LARGE SCALE GENOMIC DNA]</scope>
    <source>
        <strain evidence="2 3">12008</strain>
    </source>
</reference>
<sequence length="41" mass="4381">MLCAWTPESAVPVSLADGPRLDDHDSGCDMSGACQESRRES</sequence>
<name>A0AA45AQU0_VERDA</name>
<dbReference type="EMBL" id="MPSH01000001">
    <property type="protein sequence ID" value="PNH36736.1"/>
    <property type="molecule type" value="Genomic_DNA"/>
</dbReference>
<dbReference type="AlphaFoldDB" id="A0AA45AQU0"/>
<dbReference type="Proteomes" id="UP000236305">
    <property type="component" value="Unassembled WGS sequence"/>
</dbReference>